<dbReference type="InterPro" id="IPR012910">
    <property type="entry name" value="Plug_dom"/>
</dbReference>
<evidence type="ECO:0000313" key="14">
    <source>
        <dbReference type="Proteomes" id="UP000679126"/>
    </source>
</evidence>
<feature type="domain" description="TonB-dependent receptor-like beta-barrel" evidence="11">
    <location>
        <begin position="526"/>
        <end position="1074"/>
    </location>
</feature>
<comment type="subcellular location">
    <subcellularLocation>
        <location evidence="1 8">Cell outer membrane</location>
        <topology evidence="1 8">Multi-pass membrane protein</topology>
    </subcellularLocation>
</comment>
<feature type="domain" description="TonB-dependent receptor plug" evidence="12">
    <location>
        <begin position="204"/>
        <end position="345"/>
    </location>
</feature>
<keyword evidence="10" id="KW-0732">Signal</keyword>
<proteinExistence type="inferred from homology"/>
<dbReference type="SUPFAM" id="SSF49464">
    <property type="entry name" value="Carboxypeptidase regulatory domain-like"/>
    <property type="match status" value="1"/>
</dbReference>
<evidence type="ECO:0000256" key="2">
    <source>
        <dbReference type="ARBA" id="ARBA00022448"/>
    </source>
</evidence>
<dbReference type="Pfam" id="PF13715">
    <property type="entry name" value="CarbopepD_reg_2"/>
    <property type="match status" value="1"/>
</dbReference>
<comment type="caution">
    <text evidence="13">The sequence shown here is derived from an EMBL/GenBank/DDBJ whole genome shotgun (WGS) entry which is preliminary data.</text>
</comment>
<evidence type="ECO:0000256" key="5">
    <source>
        <dbReference type="ARBA" id="ARBA00023077"/>
    </source>
</evidence>
<dbReference type="InterPro" id="IPR037066">
    <property type="entry name" value="Plug_dom_sf"/>
</dbReference>
<comment type="similarity">
    <text evidence="8 9">Belongs to the TonB-dependent receptor family.</text>
</comment>
<keyword evidence="5 9" id="KW-0798">TonB box</keyword>
<dbReference type="Proteomes" id="UP000679126">
    <property type="component" value="Unassembled WGS sequence"/>
</dbReference>
<evidence type="ECO:0000259" key="12">
    <source>
        <dbReference type="Pfam" id="PF07715"/>
    </source>
</evidence>
<dbReference type="Gene3D" id="2.170.130.10">
    <property type="entry name" value="TonB-dependent receptor, plug domain"/>
    <property type="match status" value="1"/>
</dbReference>
<keyword evidence="6 8" id="KW-0472">Membrane</keyword>
<dbReference type="NCBIfam" id="TIGR04056">
    <property type="entry name" value="OMP_RagA_SusC"/>
    <property type="match status" value="1"/>
</dbReference>
<organism evidence="13 14">
    <name type="scientific">Chitinophaga chungangae</name>
    <dbReference type="NCBI Taxonomy" id="2821488"/>
    <lineage>
        <taxon>Bacteria</taxon>
        <taxon>Pseudomonadati</taxon>
        <taxon>Bacteroidota</taxon>
        <taxon>Chitinophagia</taxon>
        <taxon>Chitinophagales</taxon>
        <taxon>Chitinophagaceae</taxon>
        <taxon>Chitinophaga</taxon>
    </lineage>
</organism>
<dbReference type="SUPFAM" id="SSF56935">
    <property type="entry name" value="Porins"/>
    <property type="match status" value="1"/>
</dbReference>
<keyword evidence="14" id="KW-1185">Reference proteome</keyword>
<evidence type="ECO:0000256" key="10">
    <source>
        <dbReference type="SAM" id="SignalP"/>
    </source>
</evidence>
<dbReference type="RefSeq" id="WP_209147895.1">
    <property type="nucleotide sequence ID" value="NZ_JAGHKP010000004.1"/>
</dbReference>
<keyword evidence="3 8" id="KW-1134">Transmembrane beta strand</keyword>
<sequence>MKLTTMLLFVAALQVTAKTAAQTVSYKARAVSLEKIFSAVKEQTGYLFFYDPAMLRDCKAVDVSAENQPLESFIKKVLTDQPLTYTIENKTIFISRKPVPAVPATERPFYVPILVTGRVMNLGGEPLGGATITVKSTRKGSNADANGIFTILGVEAADTLIFSYVGYKTQSIPVQNRTFIDAKMQEATSSLDEVVIQAYGRTTQRFTTGNIARISSKEISKQPVLDPILALQGRVAGLLIAPQSGYQGGPVKVEIRGRNAINRDFASDPLYILDGVPMTVLDINGTAKNAYTTGAFSRGLDNLDMSRTGGQNPLFGLNPSDIESFEVLKDADATAIYGSRGANGVILITTKRGQAGKSRLTADISTGVNVVTRFWELMDTKEYLAMRREAFKNDGITPTPSNAPDLLVWDTTRYTDWQREAYGHTGKWINTQVALSGGNTQTTYRISAGYNRSSDITAISGGNSRVSASAALTTRSLNQRFNLTFSNNFSYTEQTQISIVSMSTLAPNAPALYDEAGNINFKEYRGSGTKNPVEGQYNPYNSKMRSLNSSLALSYAFKGGLSAKLNLGYNQGINDQSSFQFIASQDPNPPAPAKKPTGSASFGISQSNNLNVEPMLEYNRSIGKGSLDLLLGGTYQANVSKGNTVRGTNYTSDLFIRTISAAPNLTSFDLYGEYKYAGAFARIGYNYDSRYIINLNGRRDGSSRFGEDNRFGNFGSIGVAWIASEEKWIARALPSFVSFLKLRGSFGVTGSDGVGDYSYLSQFGNNSPQLLPYNGVTPLMPQILENPDFHWQQNKKLEGAVDFALFDDRYNFEVAYYRNRCNNQLVAFPIPGFAGFNSVVLNSPANVQNSGWEFLMNANILKGKKWQWSANFNLGANRNTLLSYPLFEESPYYSTLKIGHSLDDRYIYHLEGVDPVTGLYIFTDINKDGIVKSNGSVPRGTADDDMYYRINTTPKFSGGMGHNISYGNFQLSLFFAFAKQLGRSAVNATQAGTMQNISKYQFDNTWHTAGQEALFAKFSTNPLSDALKYTDASGQFVDASFFRLRTLALSYAVPVMRLRKLKVSSLAINANAQNIFVLTKYKGLDPEVQSYMGMPPARTITMGVSVSF</sequence>
<reference evidence="14" key="1">
    <citation type="submission" date="2021-03" db="EMBL/GenBank/DDBJ databases">
        <title>Assistant Professor.</title>
        <authorList>
            <person name="Huq M.A."/>
        </authorList>
    </citation>
    <scope>NUCLEOTIDE SEQUENCE [LARGE SCALE GENOMIC DNA]</scope>
    <source>
        <strain evidence="14">MAH-28</strain>
    </source>
</reference>
<dbReference type="InterPro" id="IPR039426">
    <property type="entry name" value="TonB-dep_rcpt-like"/>
</dbReference>
<evidence type="ECO:0000256" key="9">
    <source>
        <dbReference type="RuleBase" id="RU003357"/>
    </source>
</evidence>
<dbReference type="InterPro" id="IPR023996">
    <property type="entry name" value="TonB-dep_OMP_SusC/RagA"/>
</dbReference>
<keyword evidence="2 8" id="KW-0813">Transport</keyword>
<dbReference type="InterPro" id="IPR036942">
    <property type="entry name" value="Beta-barrel_TonB_sf"/>
</dbReference>
<evidence type="ECO:0000313" key="13">
    <source>
        <dbReference type="EMBL" id="MBO9154781.1"/>
    </source>
</evidence>
<dbReference type="NCBIfam" id="TIGR04057">
    <property type="entry name" value="SusC_RagA_signa"/>
    <property type="match status" value="1"/>
</dbReference>
<evidence type="ECO:0000256" key="8">
    <source>
        <dbReference type="PROSITE-ProRule" id="PRU01360"/>
    </source>
</evidence>
<evidence type="ECO:0000256" key="3">
    <source>
        <dbReference type="ARBA" id="ARBA00022452"/>
    </source>
</evidence>
<dbReference type="Pfam" id="PF00593">
    <property type="entry name" value="TonB_dep_Rec_b-barrel"/>
    <property type="match status" value="1"/>
</dbReference>
<dbReference type="PROSITE" id="PS52016">
    <property type="entry name" value="TONB_DEPENDENT_REC_3"/>
    <property type="match status" value="1"/>
</dbReference>
<evidence type="ECO:0000256" key="7">
    <source>
        <dbReference type="ARBA" id="ARBA00023237"/>
    </source>
</evidence>
<gene>
    <name evidence="13" type="ORF">J7I43_21315</name>
</gene>
<dbReference type="Gene3D" id="2.40.170.20">
    <property type="entry name" value="TonB-dependent receptor, beta-barrel domain"/>
    <property type="match status" value="1"/>
</dbReference>
<dbReference type="Pfam" id="PF07715">
    <property type="entry name" value="Plug"/>
    <property type="match status" value="1"/>
</dbReference>
<evidence type="ECO:0000256" key="1">
    <source>
        <dbReference type="ARBA" id="ARBA00004571"/>
    </source>
</evidence>
<evidence type="ECO:0000256" key="6">
    <source>
        <dbReference type="ARBA" id="ARBA00023136"/>
    </source>
</evidence>
<dbReference type="InterPro" id="IPR023997">
    <property type="entry name" value="TonB-dep_OMP_SusC/RagA_CS"/>
</dbReference>
<keyword evidence="7 8" id="KW-0998">Cell outer membrane</keyword>
<dbReference type="InterPro" id="IPR008969">
    <property type="entry name" value="CarboxyPept-like_regulatory"/>
</dbReference>
<protein>
    <submittedName>
        <fullName evidence="13">SusC/RagA family TonB-linked outer membrane protein</fullName>
    </submittedName>
</protein>
<dbReference type="EMBL" id="JAGHKP010000004">
    <property type="protein sequence ID" value="MBO9154781.1"/>
    <property type="molecule type" value="Genomic_DNA"/>
</dbReference>
<feature type="signal peptide" evidence="10">
    <location>
        <begin position="1"/>
        <end position="17"/>
    </location>
</feature>
<dbReference type="Gene3D" id="2.60.40.1120">
    <property type="entry name" value="Carboxypeptidase-like, regulatory domain"/>
    <property type="match status" value="1"/>
</dbReference>
<accession>A0ABS3YJC2</accession>
<keyword evidence="4 8" id="KW-0812">Transmembrane</keyword>
<evidence type="ECO:0000256" key="4">
    <source>
        <dbReference type="ARBA" id="ARBA00022692"/>
    </source>
</evidence>
<dbReference type="InterPro" id="IPR000531">
    <property type="entry name" value="Beta-barrel_TonB"/>
</dbReference>
<evidence type="ECO:0000259" key="11">
    <source>
        <dbReference type="Pfam" id="PF00593"/>
    </source>
</evidence>
<name>A0ABS3YJC2_9BACT</name>
<feature type="chain" id="PRO_5046076514" evidence="10">
    <location>
        <begin position="18"/>
        <end position="1108"/>
    </location>
</feature>